<feature type="transmembrane region" description="Helical" evidence="1">
    <location>
        <begin position="71"/>
        <end position="91"/>
    </location>
</feature>
<evidence type="ECO:0000313" key="3">
    <source>
        <dbReference type="Proteomes" id="UP001154329"/>
    </source>
</evidence>
<keyword evidence="1" id="KW-0812">Transmembrane</keyword>
<evidence type="ECO:0008006" key="4">
    <source>
        <dbReference type="Google" id="ProtNLM"/>
    </source>
</evidence>
<dbReference type="AlphaFoldDB" id="A0A9P0JFP4"/>
<proteinExistence type="predicted"/>
<organism evidence="2 3">
    <name type="scientific">Aphis gossypii</name>
    <name type="common">Cotton aphid</name>
    <dbReference type="NCBI Taxonomy" id="80765"/>
    <lineage>
        <taxon>Eukaryota</taxon>
        <taxon>Metazoa</taxon>
        <taxon>Ecdysozoa</taxon>
        <taxon>Arthropoda</taxon>
        <taxon>Hexapoda</taxon>
        <taxon>Insecta</taxon>
        <taxon>Pterygota</taxon>
        <taxon>Neoptera</taxon>
        <taxon>Paraneoptera</taxon>
        <taxon>Hemiptera</taxon>
        <taxon>Sternorrhyncha</taxon>
        <taxon>Aphidomorpha</taxon>
        <taxon>Aphidoidea</taxon>
        <taxon>Aphididae</taxon>
        <taxon>Aphidini</taxon>
        <taxon>Aphis</taxon>
        <taxon>Aphis</taxon>
    </lineage>
</organism>
<keyword evidence="3" id="KW-1185">Reference proteome</keyword>
<evidence type="ECO:0000313" key="2">
    <source>
        <dbReference type="EMBL" id="CAH1738209.1"/>
    </source>
</evidence>
<keyword evidence="1" id="KW-1133">Transmembrane helix</keyword>
<protein>
    <recommendedName>
        <fullName evidence="4">ABC transmembrane type-1 domain-containing protein</fullName>
    </recommendedName>
</protein>
<name>A0A9P0JFP4_APHGO</name>
<dbReference type="Proteomes" id="UP001154329">
    <property type="component" value="Chromosome 4"/>
</dbReference>
<keyword evidence="1" id="KW-0472">Membrane</keyword>
<dbReference type="EMBL" id="OU899037">
    <property type="protein sequence ID" value="CAH1738209.1"/>
    <property type="molecule type" value="Genomic_DNA"/>
</dbReference>
<evidence type="ECO:0000256" key="1">
    <source>
        <dbReference type="SAM" id="Phobius"/>
    </source>
</evidence>
<reference evidence="2" key="1">
    <citation type="submission" date="2022-02" db="EMBL/GenBank/DDBJ databases">
        <authorList>
            <person name="King R."/>
        </authorList>
    </citation>
    <scope>NUCLEOTIDE SEQUENCE</scope>
</reference>
<sequence length="119" mass="13769">MAIRIDQCILCDRKLSLIRAFVKLFGYKYLSIRFLFAMNDIVIKVSQPLLVGEFLAYFNPDGSTTTDLNHAYIYATGIVFTMIMILSHFGVEKNLEYAMKMQVFPCSLIHRKNHIEMHA</sequence>
<gene>
    <name evidence="2" type="ORF">APHIGO_LOCUS11600</name>
</gene>
<accession>A0A9P0JFP4</accession>
<reference evidence="2" key="2">
    <citation type="submission" date="2022-10" db="EMBL/GenBank/DDBJ databases">
        <authorList>
            <consortium name="ENA_rothamsted_submissions"/>
            <consortium name="culmorum"/>
            <person name="King R."/>
        </authorList>
    </citation>
    <scope>NUCLEOTIDE SEQUENCE</scope>
</reference>